<feature type="compositionally biased region" description="Basic and acidic residues" evidence="2">
    <location>
        <begin position="1"/>
        <end position="40"/>
    </location>
</feature>
<feature type="compositionally biased region" description="Basic and acidic residues" evidence="2">
    <location>
        <begin position="90"/>
        <end position="103"/>
    </location>
</feature>
<accession>A0ABQ9EEK9</accession>
<feature type="compositionally biased region" description="Basic and acidic residues" evidence="2">
    <location>
        <begin position="153"/>
        <end position="166"/>
    </location>
</feature>
<evidence type="ECO:0000256" key="1">
    <source>
        <dbReference type="SAM" id="Coils"/>
    </source>
</evidence>
<feature type="region of interest" description="Disordered" evidence="2">
    <location>
        <begin position="1"/>
        <end position="281"/>
    </location>
</feature>
<proteinExistence type="predicted"/>
<feature type="compositionally biased region" description="Basic and acidic residues" evidence="2">
    <location>
        <begin position="132"/>
        <end position="145"/>
    </location>
</feature>
<dbReference type="EMBL" id="JARBDR010000908">
    <property type="protein sequence ID" value="KAJ8303738.1"/>
    <property type="molecule type" value="Genomic_DNA"/>
</dbReference>
<comment type="caution">
    <text evidence="3">The sequence shown here is derived from an EMBL/GenBank/DDBJ whole genome shotgun (WGS) entry which is preliminary data.</text>
</comment>
<dbReference type="Proteomes" id="UP001217089">
    <property type="component" value="Unassembled WGS sequence"/>
</dbReference>
<feature type="compositionally biased region" description="Basic and acidic residues" evidence="2">
    <location>
        <begin position="48"/>
        <end position="61"/>
    </location>
</feature>
<dbReference type="InterPro" id="IPR038765">
    <property type="entry name" value="Papain-like_cys_pep_sf"/>
</dbReference>
<feature type="coiled-coil region" evidence="1">
    <location>
        <begin position="354"/>
        <end position="381"/>
    </location>
</feature>
<sequence>MINKRKDQEYRSREAEKDRQRKQQKRADVEYKNKEKENKNLSRKKRRQDADYSKKEAELRTTSRRKKRQDVEYSKKETEARTSSRRKRRQDVEYSEKEAELRTTSRRKRRQDVEYSEKEAELRTTSRRKRRQDVEYSEKEAELRTKSRRKRRQDVEYSEKEAELRTTSRRKRRQDVEYSEKEAELRTTSRRKRRQDVEYSKKETEAGTSSRKKKRQDVQYKKKESLRETKDITDSCSEDEAENILSENQGGGDTNKPDGDVDKPDGDRKQTKAKYSKGVSNTDQNLLKETCDDVNEDELNDAEEMEEFNNVNDNVEYRRRKRGHILRPVHFNADKDAEKFYRELIMLYYPWRDEERLKEEKETYEERYAAVKTEIDDCREKFEPYAEALCEGVWHDLTINLDTSDGLINGASCIIKKIDIPSDKSLPYEDEIKLHKLWNKEQGAHYFIARVYAFNVSEEDIFFFERQLLVDRSDLGSNPGPNLVVRSFMKSMCNQHREQKVVKCKMNCPEHSKQLDGCICGVYTLMFAEKHPQGVQCTNITTENLQQERKKIAVTLLQYSDILHHFVSTATVPDPYRQPFRNLI</sequence>
<reference evidence="3 4" key="1">
    <citation type="submission" date="2022-12" db="EMBL/GenBank/DDBJ databases">
        <title>Chromosome-level genome of Tegillarca granosa.</title>
        <authorList>
            <person name="Kim J."/>
        </authorList>
    </citation>
    <scope>NUCLEOTIDE SEQUENCE [LARGE SCALE GENOMIC DNA]</scope>
    <source>
        <strain evidence="3">Teg-2019</strain>
        <tissue evidence="3">Adductor muscle</tissue>
    </source>
</reference>
<dbReference type="Gene3D" id="3.40.395.10">
    <property type="entry name" value="Adenoviral Proteinase, Chain A"/>
    <property type="match status" value="1"/>
</dbReference>
<keyword evidence="4" id="KW-1185">Reference proteome</keyword>
<feature type="compositionally biased region" description="Basic and acidic residues" evidence="2">
    <location>
        <begin position="111"/>
        <end position="124"/>
    </location>
</feature>
<evidence type="ECO:0000313" key="3">
    <source>
        <dbReference type="EMBL" id="KAJ8303738.1"/>
    </source>
</evidence>
<feature type="compositionally biased region" description="Basic and acidic residues" evidence="2">
    <location>
        <begin position="216"/>
        <end position="233"/>
    </location>
</feature>
<feature type="compositionally biased region" description="Basic and acidic residues" evidence="2">
    <location>
        <begin position="69"/>
        <end position="82"/>
    </location>
</feature>
<name>A0ABQ9EEK9_TEGGR</name>
<dbReference type="SUPFAM" id="SSF54001">
    <property type="entry name" value="Cysteine proteinases"/>
    <property type="match status" value="1"/>
</dbReference>
<feature type="compositionally biased region" description="Basic and acidic residues" evidence="2">
    <location>
        <begin position="174"/>
        <end position="187"/>
    </location>
</feature>
<evidence type="ECO:0000256" key="2">
    <source>
        <dbReference type="SAM" id="MobiDB-lite"/>
    </source>
</evidence>
<gene>
    <name evidence="3" type="ORF">KUTeg_018661</name>
</gene>
<protein>
    <submittedName>
        <fullName evidence="3">Uncharacterized protein</fullName>
    </submittedName>
</protein>
<feature type="compositionally biased region" description="Basic and acidic residues" evidence="2">
    <location>
        <begin position="195"/>
        <end position="205"/>
    </location>
</feature>
<feature type="compositionally biased region" description="Basic and acidic residues" evidence="2">
    <location>
        <begin position="255"/>
        <end position="270"/>
    </location>
</feature>
<evidence type="ECO:0000313" key="4">
    <source>
        <dbReference type="Proteomes" id="UP001217089"/>
    </source>
</evidence>
<organism evidence="3 4">
    <name type="scientific">Tegillarca granosa</name>
    <name type="common">Malaysian cockle</name>
    <name type="synonym">Anadara granosa</name>
    <dbReference type="NCBI Taxonomy" id="220873"/>
    <lineage>
        <taxon>Eukaryota</taxon>
        <taxon>Metazoa</taxon>
        <taxon>Spiralia</taxon>
        <taxon>Lophotrochozoa</taxon>
        <taxon>Mollusca</taxon>
        <taxon>Bivalvia</taxon>
        <taxon>Autobranchia</taxon>
        <taxon>Pteriomorphia</taxon>
        <taxon>Arcoida</taxon>
        <taxon>Arcoidea</taxon>
        <taxon>Arcidae</taxon>
        <taxon>Tegillarca</taxon>
    </lineage>
</organism>
<keyword evidence="1" id="KW-0175">Coiled coil</keyword>